<gene>
    <name evidence="1" type="ORF">D5086_032960</name>
</gene>
<organism evidence="1 2">
    <name type="scientific">Populus alba</name>
    <name type="common">White poplar</name>
    <dbReference type="NCBI Taxonomy" id="43335"/>
    <lineage>
        <taxon>Eukaryota</taxon>
        <taxon>Viridiplantae</taxon>
        <taxon>Streptophyta</taxon>
        <taxon>Embryophyta</taxon>
        <taxon>Tracheophyta</taxon>
        <taxon>Spermatophyta</taxon>
        <taxon>Magnoliopsida</taxon>
        <taxon>eudicotyledons</taxon>
        <taxon>Gunneridae</taxon>
        <taxon>Pentapetalae</taxon>
        <taxon>rosids</taxon>
        <taxon>fabids</taxon>
        <taxon>Malpighiales</taxon>
        <taxon>Salicaceae</taxon>
        <taxon>Saliceae</taxon>
        <taxon>Populus</taxon>
    </lineage>
</organism>
<comment type="caution">
    <text evidence="1">The sequence shown here is derived from an EMBL/GenBank/DDBJ whole genome shotgun (WGS) entry which is preliminary data.</text>
</comment>
<keyword evidence="2" id="KW-1185">Reference proteome</keyword>
<proteinExistence type="predicted"/>
<dbReference type="Proteomes" id="UP000309997">
    <property type="component" value="Unassembled WGS sequence"/>
</dbReference>
<name>A0ACC4AFG4_POPAL</name>
<evidence type="ECO:0000313" key="2">
    <source>
        <dbReference type="Proteomes" id="UP000309997"/>
    </source>
</evidence>
<dbReference type="EMBL" id="RCHU02000019">
    <property type="protein sequence ID" value="KAL3564914.1"/>
    <property type="molecule type" value="Genomic_DNA"/>
</dbReference>
<reference evidence="1 2" key="1">
    <citation type="journal article" date="2024" name="Plant Biotechnol. J.">
        <title>Genome and CRISPR/Cas9 system of a widespread forest tree (Populus alba) in the world.</title>
        <authorList>
            <person name="Liu Y.J."/>
            <person name="Jiang P.F."/>
            <person name="Han X.M."/>
            <person name="Li X.Y."/>
            <person name="Wang H.M."/>
            <person name="Wang Y.J."/>
            <person name="Wang X.X."/>
            <person name="Zeng Q.Y."/>
        </authorList>
    </citation>
    <scope>NUCLEOTIDE SEQUENCE [LARGE SCALE GENOMIC DNA]</scope>
    <source>
        <strain evidence="2">cv. PAL-ZL1</strain>
    </source>
</reference>
<sequence>MNHAAVVLAYNGDGAGVAVMAKKTYSMEEFLLRKESQVYCDEGGGNFDVINYVVVVEGNEGYHSNVVVVEED</sequence>
<protein>
    <submittedName>
        <fullName evidence="1">Uncharacterized protein</fullName>
    </submittedName>
</protein>
<evidence type="ECO:0000313" key="1">
    <source>
        <dbReference type="EMBL" id="KAL3564914.1"/>
    </source>
</evidence>
<accession>A0ACC4AFG4</accession>